<dbReference type="KEGG" id="nmk:CHR53_17310"/>
<dbReference type="RefSeq" id="WP_127487690.1">
    <property type="nucleotide sequence ID" value="NZ_CP022572.1"/>
</dbReference>
<dbReference type="AlphaFoldDB" id="A0A3T0I0L3"/>
<dbReference type="OrthoDB" id="2937447at2"/>
<dbReference type="Proteomes" id="UP000282892">
    <property type="component" value="Chromosome"/>
</dbReference>
<accession>A0A3T0I0L3</accession>
<protein>
    <submittedName>
        <fullName evidence="2">Uncharacterized protein</fullName>
    </submittedName>
</protein>
<feature type="region of interest" description="Disordered" evidence="1">
    <location>
        <begin position="1"/>
        <end position="79"/>
    </location>
</feature>
<sequence>MDEEKEFSPEEIQTAAEDVRTRGFGDFMFMDPNRNRMTTRRKTSSRQRHTSRKRTSSKHTSRKQTSRKRTSRKRTSRKMDLCCTEWRNTARGRHQTMSCWKDNNMWVYKWRRR</sequence>
<feature type="compositionally biased region" description="Basic residues" evidence="1">
    <location>
        <begin position="37"/>
        <end position="76"/>
    </location>
</feature>
<reference evidence="2 3" key="1">
    <citation type="submission" date="2017-07" db="EMBL/GenBank/DDBJ databases">
        <title>The complete genome sequence of Bacillus mesonae strain H20-5, an efficient strain improving plant abiotic stress resistance.</title>
        <authorList>
            <person name="Kim S.Y."/>
            <person name="Song H."/>
            <person name="Sang M.K."/>
            <person name="Weon H.-Y."/>
            <person name="Song J."/>
        </authorList>
    </citation>
    <scope>NUCLEOTIDE SEQUENCE [LARGE SCALE GENOMIC DNA]</scope>
    <source>
        <strain evidence="2 3">H20-5</strain>
    </source>
</reference>
<keyword evidence="3" id="KW-1185">Reference proteome</keyword>
<proteinExistence type="predicted"/>
<dbReference type="NCBIfam" id="NF047410">
    <property type="entry name" value="CotG_ExsB_Nterm"/>
    <property type="match status" value="1"/>
</dbReference>
<dbReference type="EMBL" id="CP022572">
    <property type="protein sequence ID" value="AZU62877.1"/>
    <property type="molecule type" value="Genomic_DNA"/>
</dbReference>
<evidence type="ECO:0000313" key="3">
    <source>
        <dbReference type="Proteomes" id="UP000282892"/>
    </source>
</evidence>
<organism evidence="2 3">
    <name type="scientific">Neobacillus mesonae</name>
    <dbReference type="NCBI Taxonomy" id="1193713"/>
    <lineage>
        <taxon>Bacteria</taxon>
        <taxon>Bacillati</taxon>
        <taxon>Bacillota</taxon>
        <taxon>Bacilli</taxon>
        <taxon>Bacillales</taxon>
        <taxon>Bacillaceae</taxon>
        <taxon>Neobacillus</taxon>
    </lineage>
</organism>
<gene>
    <name evidence="2" type="ORF">CHR53_17310</name>
</gene>
<evidence type="ECO:0000256" key="1">
    <source>
        <dbReference type="SAM" id="MobiDB-lite"/>
    </source>
</evidence>
<name>A0A3T0I0L3_9BACI</name>
<evidence type="ECO:0000313" key="2">
    <source>
        <dbReference type="EMBL" id="AZU62877.1"/>
    </source>
</evidence>